<dbReference type="NCBIfam" id="TIGR00072">
    <property type="entry name" value="hydrog_prot"/>
    <property type="match status" value="1"/>
</dbReference>
<dbReference type="InterPro" id="IPR000671">
    <property type="entry name" value="Peptidase_A31"/>
</dbReference>
<dbReference type="OrthoDB" id="44145at2157"/>
<keyword evidence="1" id="KW-0378">Hydrolase</keyword>
<keyword evidence="1" id="KW-0645">Protease</keyword>
<dbReference type="EnsemblBacteria" id="ABL77994">
    <property type="protein sequence ID" value="ABL77994"/>
    <property type="gene ID" value="Tpen_0589"/>
</dbReference>
<accession>A1RXR4</accession>
<dbReference type="GO" id="GO:0008047">
    <property type="term" value="F:enzyme activator activity"/>
    <property type="evidence" value="ECO:0007669"/>
    <property type="project" value="InterPro"/>
</dbReference>
<reference evidence="2" key="1">
    <citation type="journal article" date="2008" name="J. Bacteriol.">
        <title>Genome sequence of Thermofilum pendens reveals an exceptional loss of biosynthetic pathways without genome reduction.</title>
        <authorList>
            <person name="Anderson I."/>
            <person name="Rodriguez J."/>
            <person name="Susanti D."/>
            <person name="Porat I."/>
            <person name="Reich C."/>
            <person name="Ulrich L.E."/>
            <person name="Elkins J.G."/>
            <person name="Mavromatis K."/>
            <person name="Lykidis A."/>
            <person name="Kim E."/>
            <person name="Thompson L.S."/>
            <person name="Nolan M."/>
            <person name="Land M."/>
            <person name="Copeland A."/>
            <person name="Lapidus A."/>
            <person name="Lucas S."/>
            <person name="Detter C."/>
            <person name="Zhulin I.B."/>
            <person name="Olsen G.J."/>
            <person name="Whitman W."/>
            <person name="Mukhopadhyay B."/>
            <person name="Bristow J."/>
            <person name="Kyrpides N."/>
        </authorList>
    </citation>
    <scope>NUCLEOTIDE SEQUENCE [LARGE SCALE GENOMIC DNA]</scope>
    <source>
        <strain evidence="2">DSM 2475 / Hrk 5</strain>
    </source>
</reference>
<evidence type="ECO:0000313" key="2">
    <source>
        <dbReference type="Proteomes" id="UP000000641"/>
    </source>
</evidence>
<dbReference type="Proteomes" id="UP000000641">
    <property type="component" value="Chromosome"/>
</dbReference>
<dbReference type="PRINTS" id="PR00446">
    <property type="entry name" value="HYDRGNUPTAKE"/>
</dbReference>
<dbReference type="GO" id="GO:0016485">
    <property type="term" value="P:protein processing"/>
    <property type="evidence" value="ECO:0007669"/>
    <property type="project" value="TreeGrafter"/>
</dbReference>
<keyword evidence="2" id="KW-1185">Reference proteome</keyword>
<gene>
    <name evidence="1" type="ordered locus">Tpen_0589</name>
</gene>
<dbReference type="EMBL" id="CP000505">
    <property type="protein sequence ID" value="ABL77994.1"/>
    <property type="molecule type" value="Genomic_DNA"/>
</dbReference>
<dbReference type="PANTHER" id="PTHR30302">
    <property type="entry name" value="HYDROGENASE 1 MATURATION PROTEASE"/>
    <property type="match status" value="1"/>
</dbReference>
<protein>
    <submittedName>
        <fullName evidence="1">Hydrogenase maturation protease</fullName>
    </submittedName>
</protein>
<dbReference type="PANTHER" id="PTHR30302:SF7">
    <property type="entry name" value="F420-NONREDUCING HYDROGENASE II"/>
    <property type="match status" value="1"/>
</dbReference>
<organism evidence="1 2">
    <name type="scientific">Thermofilum pendens (strain DSM 2475 / Hrk 5)</name>
    <dbReference type="NCBI Taxonomy" id="368408"/>
    <lineage>
        <taxon>Archaea</taxon>
        <taxon>Thermoproteota</taxon>
        <taxon>Thermoprotei</taxon>
        <taxon>Thermofilales</taxon>
        <taxon>Thermofilaceae</taxon>
        <taxon>Thermofilum</taxon>
    </lineage>
</organism>
<dbReference type="InterPro" id="IPR023430">
    <property type="entry name" value="Pept_HybD-like_dom_sf"/>
</dbReference>
<dbReference type="CDD" id="cd06070">
    <property type="entry name" value="H2MP_like-2"/>
    <property type="match status" value="1"/>
</dbReference>
<dbReference type="GeneID" id="4600631"/>
<dbReference type="Gene3D" id="3.40.50.1450">
    <property type="entry name" value="HybD-like"/>
    <property type="match status" value="1"/>
</dbReference>
<dbReference type="eggNOG" id="arCOG04429">
    <property type="taxonomic scope" value="Archaea"/>
</dbReference>
<evidence type="ECO:0000313" key="1">
    <source>
        <dbReference type="EMBL" id="ABL77994.1"/>
    </source>
</evidence>
<dbReference type="SUPFAM" id="SSF53163">
    <property type="entry name" value="HybD-like"/>
    <property type="match status" value="1"/>
</dbReference>
<dbReference type="AlphaFoldDB" id="A1RXR4"/>
<dbReference type="KEGG" id="tpe:Tpen_0589"/>
<dbReference type="GO" id="GO:0004175">
    <property type="term" value="F:endopeptidase activity"/>
    <property type="evidence" value="ECO:0007669"/>
    <property type="project" value="TreeGrafter"/>
</dbReference>
<dbReference type="RefSeq" id="WP_011752259.1">
    <property type="nucleotide sequence ID" value="NC_008698.1"/>
</dbReference>
<proteinExistence type="predicted"/>
<sequence>MNASPRILIMGVGNRMYGDDAFGPLFAEALEQCGVPALNSELDVFTAVSHLEGVDLLIFIDVVDKSFGEPGDVVVLRIDPRTLSPEEVATAISFETSAHQVTPAHIVLLGYSSGFFRGEAYVVGVVSEHTDFARKMSSRVVAAAERACLKLREIARSAEINCVCVQKEFRNIVARYSQEFAE</sequence>
<dbReference type="HOGENOM" id="CLU_1458244_0_0_2"/>
<dbReference type="STRING" id="368408.Tpen_0589"/>
<name>A1RXR4_THEPD</name>